<keyword evidence="8" id="KW-1185">Reference proteome</keyword>
<evidence type="ECO:0000256" key="3">
    <source>
        <dbReference type="ARBA" id="ARBA00023054"/>
    </source>
</evidence>
<evidence type="ECO:0000256" key="5">
    <source>
        <dbReference type="SAM" id="Coils"/>
    </source>
</evidence>
<feature type="compositionally biased region" description="Low complexity" evidence="6">
    <location>
        <begin position="88"/>
        <end position="98"/>
    </location>
</feature>
<evidence type="ECO:0000313" key="7">
    <source>
        <dbReference type="EMBL" id="KPA81608.1"/>
    </source>
</evidence>
<sequence>MSVLDDIVDAPMSITGEMWFCADSEQPTKTGAGRGAKHFISIEDDCCVVYTSRNEKSKPMKEIHFRSMKRATWFAHHPKPSPFGSKSAAGGTTTRWGAAKDSPKPLCYYYLVLEFVRDSAIRVNTNLNKRDHIVLCTEDKQDFDIWKKFTDLYESTPAPATAVRTHPAAADADKKEAFSSDGDDGDHYGRRALELWRNRCVALLNDFAHLSDPSLQVKSGEEFEDSNGQTRLDWDARAEAVVRAVERDMRPALKVLPTSALDAPALQSLSTVTSAAASPDASAVRGTNVDDLRSQMSHIKVEMEQFQAAAAELGAYVEGREVPAQTTSPDTLRGYLARLQHSSSSTNARTVTQQVGKGQSTPLPTINAVPSPSLNGELEHACQKAVQVFTDCVNSGSLALEKESSREQAIQQERASLPQRIDVVFAVILDELSCARDTTAKLKASLDDRSASSSVLPTALSLEMNELRKTLNRKELELETAQRQLFDENRRARQLSRCFEAAAQLYGEAAHDMLRSQYREYLSLHHLFLSALRGHGLPDSTAVVDTASHVASPSSARSGEGRRSELAMTSRGSSKLVVSAAHLEAVMALEKERQAAKVKQQRLEDVITELNALRRESDAEILNMRANFLAAKEAWARDLAVLQAKLAALQSSIPRGTVVLPATAPDATAVAALTERLKANAASTALAAQGDGSTQNAEAQATLKDSSHPATLAAPQDALEKAAAKLAVAPNESNVDAGALSQRFQAFYEWALSTVVPLTATDASQDSLLEMITKVVQAYHEILQRTSSIFGHPSPASDEATMDVFSRMKEEHMLFTRLCNAIQVELLSPAAELQKQYQHGFGAAHSTVKNPIPQLHLPVTNRQLDELEPYLSNINSDVQSYRRVIAVYNTTDIFSLLQQLTDRSTQLDNEPAKGAAHELQLKDCQQQLSENKAHENRQSEHIANALAALGVEAASDEPVGAAVARAAAAAAERERALEAELAATRAAASEAQEKLVAERDASLRAAGERLAETDAARRELSDGVADALAALGVEAASDEPVGAAVARAAAAAAERERALEAELAATRAAASEAQEKLVAERDASLRAAGERLAETDAARRELSDGVADALAALGVEAASDEPVGAAVARAAAGARCSRRGGRVRRAGRCRRGARRCRRC</sequence>
<dbReference type="Proteomes" id="UP000037923">
    <property type="component" value="Unassembled WGS sequence"/>
</dbReference>
<dbReference type="VEuPathDB" id="TriTrypDB:LpyrH10_06_3110"/>
<feature type="coiled-coil region" evidence="5">
    <location>
        <begin position="586"/>
        <end position="652"/>
    </location>
</feature>
<dbReference type="OrthoDB" id="273636at2759"/>
<keyword evidence="2" id="KW-0963">Cytoplasm</keyword>
<comment type="subcellular location">
    <subcellularLocation>
        <location evidence="1">Cytoplasm</location>
        <location evidence="1">Cytoskeleton</location>
    </subcellularLocation>
</comment>
<evidence type="ECO:0000256" key="2">
    <source>
        <dbReference type="ARBA" id="ARBA00022490"/>
    </source>
</evidence>
<feature type="region of interest" description="Disordered" evidence="6">
    <location>
        <begin position="343"/>
        <end position="364"/>
    </location>
</feature>
<feature type="region of interest" description="Disordered" evidence="6">
    <location>
        <begin position="163"/>
        <end position="183"/>
    </location>
</feature>
<organism evidence="7 8">
    <name type="scientific">Leptomonas pyrrhocoris</name>
    <name type="common">Firebug parasite</name>
    <dbReference type="NCBI Taxonomy" id="157538"/>
    <lineage>
        <taxon>Eukaryota</taxon>
        <taxon>Discoba</taxon>
        <taxon>Euglenozoa</taxon>
        <taxon>Kinetoplastea</taxon>
        <taxon>Metakinetoplastina</taxon>
        <taxon>Trypanosomatida</taxon>
        <taxon>Trypanosomatidae</taxon>
        <taxon>Leishmaniinae</taxon>
        <taxon>Leptomonas</taxon>
    </lineage>
</organism>
<dbReference type="RefSeq" id="XP_015660047.1">
    <property type="nucleotide sequence ID" value="XM_015801427.1"/>
</dbReference>
<evidence type="ECO:0000256" key="1">
    <source>
        <dbReference type="ARBA" id="ARBA00004245"/>
    </source>
</evidence>
<evidence type="ECO:0000313" key="8">
    <source>
        <dbReference type="Proteomes" id="UP000037923"/>
    </source>
</evidence>
<gene>
    <name evidence="7" type="ORF">ABB37_03941</name>
</gene>
<dbReference type="GO" id="GO:0005856">
    <property type="term" value="C:cytoskeleton"/>
    <property type="evidence" value="ECO:0007669"/>
    <property type="project" value="UniProtKB-SubCell"/>
</dbReference>
<reference evidence="7 8" key="1">
    <citation type="submission" date="2015-07" db="EMBL/GenBank/DDBJ databases">
        <title>High-quality genome of monoxenous trypanosomatid Leptomonas pyrrhocoris.</title>
        <authorList>
            <person name="Flegontov P."/>
            <person name="Butenko A."/>
            <person name="Firsov S."/>
            <person name="Vlcek C."/>
            <person name="Logacheva M.D."/>
            <person name="Field M."/>
            <person name="Filatov D."/>
            <person name="Flegontova O."/>
            <person name="Gerasimov E."/>
            <person name="Jackson A.P."/>
            <person name="Kelly S."/>
            <person name="Opperdoes F."/>
            <person name="O'Reilly A."/>
            <person name="Votypka J."/>
            <person name="Yurchenko V."/>
            <person name="Lukes J."/>
        </authorList>
    </citation>
    <scope>NUCLEOTIDE SEQUENCE [LARGE SCALE GENOMIC DNA]</scope>
    <source>
        <strain evidence="7">H10</strain>
    </source>
</reference>
<dbReference type="PANTHER" id="PTHR18861:SF0">
    <property type="entry name" value="BRUCHPILOT, ISOFORM J"/>
    <property type="match status" value="1"/>
</dbReference>
<name>A0A0N0VFV3_LEPPY</name>
<dbReference type="AlphaFoldDB" id="A0A0N0VFV3"/>
<dbReference type="PANTHER" id="PTHR18861">
    <property type="entry name" value="ELKS/RAB6-INTERACTING/CAST PROTEIN"/>
    <property type="match status" value="1"/>
</dbReference>
<feature type="region of interest" description="Disordered" evidence="6">
    <location>
        <begin position="687"/>
        <end position="711"/>
    </location>
</feature>
<keyword evidence="4" id="KW-0206">Cytoskeleton</keyword>
<feature type="coiled-coil region" evidence="5">
    <location>
        <begin position="464"/>
        <end position="491"/>
    </location>
</feature>
<comment type="caution">
    <text evidence="7">The sequence shown here is derived from an EMBL/GenBank/DDBJ whole genome shotgun (WGS) entry which is preliminary data.</text>
</comment>
<evidence type="ECO:0000256" key="6">
    <source>
        <dbReference type="SAM" id="MobiDB-lite"/>
    </source>
</evidence>
<dbReference type="EMBL" id="LGTL01000006">
    <property type="protein sequence ID" value="KPA81608.1"/>
    <property type="molecule type" value="Genomic_DNA"/>
</dbReference>
<dbReference type="GeneID" id="26904232"/>
<accession>A0A0N0VFV3</accession>
<evidence type="ECO:0000256" key="4">
    <source>
        <dbReference type="ARBA" id="ARBA00023212"/>
    </source>
</evidence>
<proteinExistence type="predicted"/>
<protein>
    <submittedName>
        <fullName evidence="7">Uncharacterized protein</fullName>
    </submittedName>
</protein>
<feature type="region of interest" description="Disordered" evidence="6">
    <location>
        <begin position="79"/>
        <end position="98"/>
    </location>
</feature>
<keyword evidence="3 5" id="KW-0175">Coiled coil</keyword>
<dbReference type="OMA" id="MKRATWF"/>